<dbReference type="RefSeq" id="XP_056058957.1">
    <property type="nucleotide sequence ID" value="XM_056203504.1"/>
</dbReference>
<evidence type="ECO:0000313" key="1">
    <source>
        <dbReference type="EMBL" id="KAJ4164042.1"/>
    </source>
</evidence>
<dbReference type="GeneID" id="80892892"/>
<dbReference type="Proteomes" id="UP001144673">
    <property type="component" value="Chromosome 1"/>
</dbReference>
<protein>
    <submittedName>
        <fullName evidence="1">Uncharacterized protein</fullName>
    </submittedName>
</protein>
<sequence>METAARYVGMYTIHTNWNCHDMKVPHESSRFDQHGRTRSHVPGSLATEYVLFFGYSVLSLYSLRRCLE</sequence>
<proteinExistence type="predicted"/>
<dbReference type="AlphaFoldDB" id="A0A9W8QPS7"/>
<dbReference type="KEGG" id="amus:LMH87_005733"/>
<organism evidence="1 2">
    <name type="scientific">Akanthomyces muscarius</name>
    <name type="common">Entomopathogenic fungus</name>
    <name type="synonym">Lecanicillium muscarium</name>
    <dbReference type="NCBI Taxonomy" id="2231603"/>
    <lineage>
        <taxon>Eukaryota</taxon>
        <taxon>Fungi</taxon>
        <taxon>Dikarya</taxon>
        <taxon>Ascomycota</taxon>
        <taxon>Pezizomycotina</taxon>
        <taxon>Sordariomycetes</taxon>
        <taxon>Hypocreomycetidae</taxon>
        <taxon>Hypocreales</taxon>
        <taxon>Cordycipitaceae</taxon>
        <taxon>Akanthomyces</taxon>
    </lineage>
</organism>
<name>A0A9W8QPS7_AKAMU</name>
<comment type="caution">
    <text evidence="1">The sequence shown here is derived from an EMBL/GenBank/DDBJ whole genome shotgun (WGS) entry which is preliminary data.</text>
</comment>
<evidence type="ECO:0000313" key="2">
    <source>
        <dbReference type="Proteomes" id="UP001144673"/>
    </source>
</evidence>
<reference evidence="1" key="1">
    <citation type="journal article" date="2023" name="Access Microbiol">
        <title>De-novo genome assembly for Akanthomyces muscarius, a biocontrol agent of insect agricultural pests.</title>
        <authorList>
            <person name="Erdos Z."/>
            <person name="Studholme D.J."/>
            <person name="Raymond B."/>
            <person name="Sharma M."/>
        </authorList>
    </citation>
    <scope>NUCLEOTIDE SEQUENCE</scope>
    <source>
        <strain evidence="1">Ve6</strain>
    </source>
</reference>
<keyword evidence="2" id="KW-1185">Reference proteome</keyword>
<gene>
    <name evidence="1" type="ORF">LMH87_005733</name>
</gene>
<dbReference type="EMBL" id="JAJHUN010000001">
    <property type="protein sequence ID" value="KAJ4164042.1"/>
    <property type="molecule type" value="Genomic_DNA"/>
</dbReference>
<accession>A0A9W8QPS7</accession>